<reference evidence="4" key="1">
    <citation type="journal article" date="2020" name="mSystems">
        <title>Genome- and Community-Level Interaction Insights into Carbon Utilization and Element Cycling Functions of Hydrothermarchaeota in Hydrothermal Sediment.</title>
        <authorList>
            <person name="Zhou Z."/>
            <person name="Liu Y."/>
            <person name="Xu W."/>
            <person name="Pan J."/>
            <person name="Luo Z.H."/>
            <person name="Li M."/>
        </authorList>
    </citation>
    <scope>NUCLEOTIDE SEQUENCE [LARGE SCALE GENOMIC DNA]</scope>
    <source>
        <strain evidence="4">HyVt-115</strain>
    </source>
</reference>
<dbReference type="Pfam" id="PF13669">
    <property type="entry name" value="Glyoxalase_4"/>
    <property type="match status" value="1"/>
</dbReference>
<dbReference type="SUPFAM" id="SSF54593">
    <property type="entry name" value="Glyoxalase/Bleomycin resistance protein/Dihydroxybiphenyl dioxygenase"/>
    <property type="match status" value="1"/>
</dbReference>
<organism evidence="4">
    <name type="scientific">Thermosulfidibacter takaii</name>
    <dbReference type="NCBI Taxonomy" id="412593"/>
    <lineage>
        <taxon>Bacteria</taxon>
        <taxon>Pseudomonadati</taxon>
        <taxon>Thermosulfidibacterota</taxon>
        <taxon>Thermosulfidibacteria</taxon>
        <taxon>Thermosulfidibacterales</taxon>
        <taxon>Thermosulfidibacteraceae</taxon>
    </lineage>
</organism>
<dbReference type="InterPro" id="IPR037523">
    <property type="entry name" value="VOC_core"/>
</dbReference>
<dbReference type="AlphaFoldDB" id="A0A7C0YCN6"/>
<dbReference type="Gene3D" id="3.10.180.10">
    <property type="entry name" value="2,3-Dihydroxybiphenyl 1,2-Dioxygenase, domain 1"/>
    <property type="match status" value="1"/>
</dbReference>
<dbReference type="PANTHER" id="PTHR43048">
    <property type="entry name" value="METHYLMALONYL-COA EPIMERASE"/>
    <property type="match status" value="1"/>
</dbReference>
<dbReference type="PROSITE" id="PS51819">
    <property type="entry name" value="VOC"/>
    <property type="match status" value="1"/>
</dbReference>
<evidence type="ECO:0000313" key="4">
    <source>
        <dbReference type="EMBL" id="HDD52679.1"/>
    </source>
</evidence>
<dbReference type="GO" id="GO:0046491">
    <property type="term" value="P:L-methylmalonyl-CoA metabolic process"/>
    <property type="evidence" value="ECO:0007669"/>
    <property type="project" value="TreeGrafter"/>
</dbReference>
<dbReference type="GO" id="GO:0004493">
    <property type="term" value="F:methylmalonyl-CoA epimerase activity"/>
    <property type="evidence" value="ECO:0007669"/>
    <property type="project" value="UniProtKB-EC"/>
</dbReference>
<keyword evidence="4" id="KW-0413">Isomerase</keyword>
<gene>
    <name evidence="4" type="primary">mce</name>
    <name evidence="4" type="ORF">ENF32_01250</name>
</gene>
<evidence type="ECO:0000256" key="2">
    <source>
        <dbReference type="ARBA" id="ARBA00022723"/>
    </source>
</evidence>
<dbReference type="InterPro" id="IPR051785">
    <property type="entry name" value="MMCE/EMCE_epimerase"/>
</dbReference>
<dbReference type="EMBL" id="DQWS01000049">
    <property type="protein sequence ID" value="HDD52679.1"/>
    <property type="molecule type" value="Genomic_DNA"/>
</dbReference>
<dbReference type="GO" id="GO:0046872">
    <property type="term" value="F:metal ion binding"/>
    <property type="evidence" value="ECO:0007669"/>
    <property type="project" value="UniProtKB-KW"/>
</dbReference>
<dbReference type="EC" id="5.1.99.1" evidence="4"/>
<dbReference type="InterPro" id="IPR029068">
    <property type="entry name" value="Glyas_Bleomycin-R_OHBP_Dase"/>
</dbReference>
<dbReference type="InterPro" id="IPR017515">
    <property type="entry name" value="MeMalonyl-CoA_epimerase"/>
</dbReference>
<comment type="similarity">
    <text evidence="1">Belongs to the methylmalonyl-CoA epimerase family.</text>
</comment>
<accession>A0A7C0YCN6</accession>
<keyword evidence="2" id="KW-0479">Metal-binding</keyword>
<dbReference type="NCBIfam" id="TIGR03081">
    <property type="entry name" value="metmalonyl_epim"/>
    <property type="match status" value="1"/>
</dbReference>
<comment type="caution">
    <text evidence="4">The sequence shown here is derived from an EMBL/GenBank/DDBJ whole genome shotgun (WGS) entry which is preliminary data.</text>
</comment>
<proteinExistence type="inferred from homology"/>
<dbReference type="CDD" id="cd07249">
    <property type="entry name" value="MMCE"/>
    <property type="match status" value="1"/>
</dbReference>
<name>A0A7C0YCN6_9BACT</name>
<evidence type="ECO:0000259" key="3">
    <source>
        <dbReference type="PROSITE" id="PS51819"/>
    </source>
</evidence>
<evidence type="ECO:0000256" key="1">
    <source>
        <dbReference type="ARBA" id="ARBA00009308"/>
    </source>
</evidence>
<dbReference type="Proteomes" id="UP000885690">
    <property type="component" value="Unassembled WGS sequence"/>
</dbReference>
<protein>
    <submittedName>
        <fullName evidence="4">Methylmalonyl-CoA epimerase</fullName>
        <ecNumber evidence="4">5.1.99.1</ecNumber>
    </submittedName>
</protein>
<feature type="domain" description="VOC" evidence="3">
    <location>
        <begin position="4"/>
        <end position="131"/>
    </location>
</feature>
<dbReference type="PANTHER" id="PTHR43048:SF3">
    <property type="entry name" value="METHYLMALONYL-COA EPIMERASE, MITOCHONDRIAL"/>
    <property type="match status" value="1"/>
</dbReference>
<sequence length="132" mass="14530">MYKKVSHIGVAVKDLEKAKEVFRTLGLDVEGEEVVEEQKVKVAFIPVGETRIELLEATAPDSPVAKFIEKKGEGVHHVALGVDNLEVVLEELKAKGVRLVDEKPRRGAHNTLIAFLHPKSTGGLLLELCQEE</sequence>